<proteinExistence type="inferred from homology"/>
<dbReference type="InterPro" id="IPR036291">
    <property type="entry name" value="NAD(P)-bd_dom_sf"/>
</dbReference>
<gene>
    <name evidence="8" type="ORF">NCTC11458_00509</name>
</gene>
<evidence type="ECO:0000256" key="2">
    <source>
        <dbReference type="ARBA" id="ARBA00009329"/>
    </source>
</evidence>
<evidence type="ECO:0000256" key="4">
    <source>
        <dbReference type="ARBA" id="ARBA00023027"/>
    </source>
</evidence>
<keyword evidence="3 8" id="KW-0378">Hydrolase</keyword>
<evidence type="ECO:0000259" key="6">
    <source>
        <dbReference type="Pfam" id="PF01408"/>
    </source>
</evidence>
<dbReference type="Proteomes" id="UP000276733">
    <property type="component" value="Unassembled WGS sequence"/>
</dbReference>
<dbReference type="Pfam" id="PF01408">
    <property type="entry name" value="GFO_IDH_MocA"/>
    <property type="match status" value="1"/>
</dbReference>
<name>A0A7Z8YCS8_CAPOC</name>
<keyword evidence="4" id="KW-0520">NAD</keyword>
<evidence type="ECO:0000256" key="5">
    <source>
        <dbReference type="ARBA" id="ARBA00023295"/>
    </source>
</evidence>
<dbReference type="Pfam" id="PF21252">
    <property type="entry name" value="Glyco_hydro_109_C"/>
    <property type="match status" value="1"/>
</dbReference>
<organism evidence="8 9">
    <name type="scientific">Capnocytophaga ochracea</name>
    <dbReference type="NCBI Taxonomy" id="1018"/>
    <lineage>
        <taxon>Bacteria</taxon>
        <taxon>Pseudomonadati</taxon>
        <taxon>Bacteroidota</taxon>
        <taxon>Flavobacteriia</taxon>
        <taxon>Flavobacteriales</taxon>
        <taxon>Flavobacteriaceae</taxon>
        <taxon>Capnocytophaga</taxon>
    </lineage>
</organism>
<dbReference type="GO" id="GO:0000166">
    <property type="term" value="F:nucleotide binding"/>
    <property type="evidence" value="ECO:0007669"/>
    <property type="project" value="InterPro"/>
</dbReference>
<dbReference type="InterPro" id="IPR050463">
    <property type="entry name" value="Gfo/Idh/MocA_oxidrdct_glycsds"/>
</dbReference>
<dbReference type="GO" id="GO:0016798">
    <property type="term" value="F:hydrolase activity, acting on glycosyl bonds"/>
    <property type="evidence" value="ECO:0007669"/>
    <property type="project" value="UniProtKB-KW"/>
</dbReference>
<dbReference type="RefSeq" id="WP_181831020.1">
    <property type="nucleotide sequence ID" value="NZ_UYIQ01000001.1"/>
</dbReference>
<evidence type="ECO:0000256" key="3">
    <source>
        <dbReference type="ARBA" id="ARBA00022801"/>
    </source>
</evidence>
<comment type="caution">
    <text evidence="8">The sequence shown here is derived from an EMBL/GenBank/DDBJ whole genome shotgun (WGS) entry which is preliminary data.</text>
</comment>
<dbReference type="EC" id="3.2.1.-" evidence="8"/>
<sequence length="401" mass="45361">MKVFNLTVLPINPLRIGFIGVGVRGIEAVKRFMHLEVQIIAIAEVDAEAIGKAKTITQSQTLPPSFYTQPDDWRKLCEQPNIDLLYISTPWELHAPMAIYAMECGKHVAIEVPLAMTVADCERIVRTAEATQRHCMMLENVCYDRFELISIELAKQGKLGELVHAEGAYIHDLRHLNFSQTERDAERGKWRIKYSKIFEGNPYPTHGIAPICQAMGILRTDRLVRLVSMSSLAIGMQQYAQIHFGSSSPEAQAHYTGDMNITLLQTAKGKTIVLQHDATSPRPYSRIFMLSGTKGFIQKYPTPQLYFDDREEKALSPEEITSFLNENEHPYYTETAHLRTLLPEQKPMDIIMDYRLVHCLKNGLPLDQNVYDGALWSSLAELTQRSVQGGNIPVTIPDFSL</sequence>
<feature type="domain" description="Gfo/Idh/MocA-like oxidoreductase N-terminal" evidence="6">
    <location>
        <begin position="14"/>
        <end position="137"/>
    </location>
</feature>
<dbReference type="AlphaFoldDB" id="A0A7Z8YCS8"/>
<dbReference type="SUPFAM" id="SSF51735">
    <property type="entry name" value="NAD(P)-binding Rossmann-fold domains"/>
    <property type="match status" value="1"/>
</dbReference>
<evidence type="ECO:0000313" key="8">
    <source>
        <dbReference type="EMBL" id="VDG81223.1"/>
    </source>
</evidence>
<dbReference type="InterPro" id="IPR000683">
    <property type="entry name" value="Gfo/Idh/MocA-like_OxRdtase_N"/>
</dbReference>
<accession>A0A7Z8YCS8</accession>
<dbReference type="Gene3D" id="3.40.50.720">
    <property type="entry name" value="NAD(P)-binding Rossmann-like Domain"/>
    <property type="match status" value="1"/>
</dbReference>
<reference evidence="8 9" key="1">
    <citation type="submission" date="2018-11" db="EMBL/GenBank/DDBJ databases">
        <authorList>
            <consortium name="Pathogen Informatics"/>
        </authorList>
    </citation>
    <scope>NUCLEOTIDE SEQUENCE [LARGE SCALE GENOMIC DNA]</scope>
    <source>
        <strain evidence="8 9">NCTC11458</strain>
    </source>
</reference>
<feature type="domain" description="Glycosyl hydrolase 109 C-terminal" evidence="7">
    <location>
        <begin position="150"/>
        <end position="313"/>
    </location>
</feature>
<keyword evidence="5 8" id="KW-0326">Glycosidase</keyword>
<dbReference type="InterPro" id="IPR049303">
    <property type="entry name" value="Glyco_hydro_109_C"/>
</dbReference>
<dbReference type="SUPFAM" id="SSF55347">
    <property type="entry name" value="Glyceraldehyde-3-phosphate dehydrogenase-like, C-terminal domain"/>
    <property type="match status" value="1"/>
</dbReference>
<dbReference type="Gene3D" id="3.30.360.10">
    <property type="entry name" value="Dihydrodipicolinate Reductase, domain 2"/>
    <property type="match status" value="1"/>
</dbReference>
<evidence type="ECO:0000259" key="7">
    <source>
        <dbReference type="Pfam" id="PF21252"/>
    </source>
</evidence>
<comment type="cofactor">
    <cofactor evidence="1">
        <name>NAD(+)</name>
        <dbReference type="ChEBI" id="CHEBI:57540"/>
    </cofactor>
</comment>
<evidence type="ECO:0000313" key="9">
    <source>
        <dbReference type="Proteomes" id="UP000276733"/>
    </source>
</evidence>
<protein>
    <submittedName>
        <fullName evidence="8">Glycosyl hydrolase family 109 protein 1</fullName>
        <ecNumber evidence="8">3.2.1.-</ecNumber>
    </submittedName>
</protein>
<dbReference type="PANTHER" id="PTHR43818:SF1">
    <property type="entry name" value="GLYCOSYL HYDROLASE FAMILY 109 PROTEIN"/>
    <property type="match status" value="1"/>
</dbReference>
<dbReference type="PANTHER" id="PTHR43818">
    <property type="entry name" value="BCDNA.GH03377"/>
    <property type="match status" value="1"/>
</dbReference>
<dbReference type="EMBL" id="UYIQ01000001">
    <property type="protein sequence ID" value="VDG81223.1"/>
    <property type="molecule type" value="Genomic_DNA"/>
</dbReference>
<evidence type="ECO:0000256" key="1">
    <source>
        <dbReference type="ARBA" id="ARBA00001911"/>
    </source>
</evidence>
<comment type="similarity">
    <text evidence="2">Belongs to the Gfo/Idh/MocA family. Glycosyl hydrolase 109 subfamily.</text>
</comment>